<keyword evidence="2" id="KW-1185">Reference proteome</keyword>
<accession>A0ABS8I4T5</accession>
<sequence>MEIYESDAERECVSKSWRAMTLDSVALATQERLTRYRNAYGVAPVYLIAVRQSLKYSNTTSEYLNTTLKYLKTTLKYLKTTLK</sequence>
<protein>
    <submittedName>
        <fullName evidence="1">Uncharacterized protein</fullName>
    </submittedName>
</protein>
<organism evidence="1 2">
    <name type="scientific">Nostoc favosum CHAB5714</name>
    <dbReference type="NCBI Taxonomy" id="2780399"/>
    <lineage>
        <taxon>Bacteria</taxon>
        <taxon>Bacillati</taxon>
        <taxon>Cyanobacteriota</taxon>
        <taxon>Cyanophyceae</taxon>
        <taxon>Nostocales</taxon>
        <taxon>Nostocaceae</taxon>
        <taxon>Nostoc</taxon>
        <taxon>Nostoc favosum</taxon>
    </lineage>
</organism>
<gene>
    <name evidence="1" type="ORF">LC586_08280</name>
</gene>
<dbReference type="RefSeq" id="WP_229484086.1">
    <property type="nucleotide sequence ID" value="NZ_JAIVFQ010000008.1"/>
</dbReference>
<evidence type="ECO:0000313" key="1">
    <source>
        <dbReference type="EMBL" id="MCC5599213.1"/>
    </source>
</evidence>
<name>A0ABS8I4T5_9NOSO</name>
<proteinExistence type="predicted"/>
<reference evidence="1 2" key="1">
    <citation type="journal article" date="2021" name="Microorganisms">
        <title>Genome Evolution of Filamentous Cyanobacterium Nostoc Species: From Facultative Symbiosis to Free Living.</title>
        <authorList>
            <person name="Huo D."/>
            <person name="Li H."/>
            <person name="Cai F."/>
            <person name="Guo X."/>
            <person name="Qiao Z."/>
            <person name="Wang W."/>
            <person name="Yu G."/>
            <person name="Li R."/>
        </authorList>
    </citation>
    <scope>NUCLEOTIDE SEQUENCE [LARGE SCALE GENOMIC DNA]</scope>
    <source>
        <strain evidence="1 2">CHAB 5714</strain>
    </source>
</reference>
<dbReference type="EMBL" id="JAIVFQ010000008">
    <property type="protein sequence ID" value="MCC5599213.1"/>
    <property type="molecule type" value="Genomic_DNA"/>
</dbReference>
<evidence type="ECO:0000313" key="2">
    <source>
        <dbReference type="Proteomes" id="UP001199525"/>
    </source>
</evidence>
<comment type="caution">
    <text evidence="1">The sequence shown here is derived from an EMBL/GenBank/DDBJ whole genome shotgun (WGS) entry which is preliminary data.</text>
</comment>
<dbReference type="Proteomes" id="UP001199525">
    <property type="component" value="Unassembled WGS sequence"/>
</dbReference>